<organism evidence="1">
    <name type="scientific">Rhizophora mucronata</name>
    <name type="common">Asiatic mangrove</name>
    <dbReference type="NCBI Taxonomy" id="61149"/>
    <lineage>
        <taxon>Eukaryota</taxon>
        <taxon>Viridiplantae</taxon>
        <taxon>Streptophyta</taxon>
        <taxon>Embryophyta</taxon>
        <taxon>Tracheophyta</taxon>
        <taxon>Spermatophyta</taxon>
        <taxon>Magnoliopsida</taxon>
        <taxon>eudicotyledons</taxon>
        <taxon>Gunneridae</taxon>
        <taxon>Pentapetalae</taxon>
        <taxon>rosids</taxon>
        <taxon>fabids</taxon>
        <taxon>Malpighiales</taxon>
        <taxon>Rhizophoraceae</taxon>
        <taxon>Rhizophora</taxon>
    </lineage>
</organism>
<sequence>MLIDQFNQKCMSGLFT</sequence>
<protein>
    <submittedName>
        <fullName evidence="1">Uncharacterized protein</fullName>
    </submittedName>
</protein>
<dbReference type="AlphaFoldDB" id="A0A2P2IYF6"/>
<accession>A0A2P2IYF6</accession>
<evidence type="ECO:0000313" key="1">
    <source>
        <dbReference type="EMBL" id="MBW86251.1"/>
    </source>
</evidence>
<dbReference type="EMBL" id="GGEC01005768">
    <property type="protein sequence ID" value="MBW86251.1"/>
    <property type="molecule type" value="Transcribed_RNA"/>
</dbReference>
<reference evidence="1" key="1">
    <citation type="submission" date="2018-02" db="EMBL/GenBank/DDBJ databases">
        <title>Rhizophora mucronata_Transcriptome.</title>
        <authorList>
            <person name="Meera S.P."/>
            <person name="Sreeshan A."/>
            <person name="Augustine A."/>
        </authorList>
    </citation>
    <scope>NUCLEOTIDE SEQUENCE</scope>
    <source>
        <tissue evidence="1">Leaf</tissue>
    </source>
</reference>
<name>A0A2P2IYF6_RHIMU</name>
<proteinExistence type="predicted"/>